<feature type="domain" description="Alpha-L-rhamnosidase six-hairpin glycosidase" evidence="8">
    <location>
        <begin position="1163"/>
        <end position="1250"/>
    </location>
</feature>
<dbReference type="InterPro" id="IPR035398">
    <property type="entry name" value="Bac_rhamnosid_C"/>
</dbReference>
<evidence type="ECO:0000259" key="8">
    <source>
        <dbReference type="Pfam" id="PF17389"/>
    </source>
</evidence>
<organism evidence="10 11">
    <name type="scientific">Nocardioides oleivorans</name>
    <dbReference type="NCBI Taxonomy" id="273676"/>
    <lineage>
        <taxon>Bacteria</taxon>
        <taxon>Bacillati</taxon>
        <taxon>Actinomycetota</taxon>
        <taxon>Actinomycetes</taxon>
        <taxon>Propionibacteriales</taxon>
        <taxon>Nocardioidaceae</taxon>
        <taxon>Nocardioides</taxon>
    </lineage>
</organism>
<keyword evidence="5" id="KW-0472">Membrane</keyword>
<evidence type="ECO:0000313" key="11">
    <source>
        <dbReference type="Proteomes" id="UP000294071"/>
    </source>
</evidence>
<dbReference type="InterPro" id="IPR013737">
    <property type="entry name" value="Bac_rhamnosid_N"/>
</dbReference>
<keyword evidence="11" id="KW-1185">Reference proteome</keyword>
<evidence type="ECO:0000256" key="5">
    <source>
        <dbReference type="SAM" id="Phobius"/>
    </source>
</evidence>
<dbReference type="Pfam" id="PF17390">
    <property type="entry name" value="Bac_rhamnosid_C"/>
    <property type="match status" value="1"/>
</dbReference>
<dbReference type="InterPro" id="IPR013783">
    <property type="entry name" value="Ig-like_fold"/>
</dbReference>
<dbReference type="Pfam" id="PF17389">
    <property type="entry name" value="Bac_rhamnosid6H"/>
    <property type="match status" value="2"/>
</dbReference>
<name>A0A4Q2S0B5_9ACTN</name>
<comment type="caution">
    <text evidence="10">The sequence shown here is derived from an EMBL/GenBank/DDBJ whole genome shotgun (WGS) entry which is preliminary data.</text>
</comment>
<reference evidence="10 11" key="1">
    <citation type="submission" date="2019-01" db="EMBL/GenBank/DDBJ databases">
        <title>Novel species of Nocardioides.</title>
        <authorList>
            <person name="Liu Q."/>
            <person name="Xin Y.-H."/>
        </authorList>
    </citation>
    <scope>NUCLEOTIDE SEQUENCE [LARGE SCALE GENOMIC DNA]</scope>
    <source>
        <strain evidence="10 11">CGMCC 4.6882</strain>
    </source>
</reference>
<dbReference type="InterPro" id="IPR035396">
    <property type="entry name" value="Bac_rhamnosid6H"/>
</dbReference>
<evidence type="ECO:0000256" key="3">
    <source>
        <dbReference type="ARBA" id="ARBA00022801"/>
    </source>
</evidence>
<protein>
    <recommendedName>
        <fullName evidence="2">alpha-L-rhamnosidase</fullName>
        <ecNumber evidence="2">3.2.1.40</ecNumber>
    </recommendedName>
</protein>
<evidence type="ECO:0000313" key="10">
    <source>
        <dbReference type="EMBL" id="RYB93699.1"/>
    </source>
</evidence>
<dbReference type="Pfam" id="PF05592">
    <property type="entry name" value="Bac_rhamnosid"/>
    <property type="match status" value="1"/>
</dbReference>
<evidence type="ECO:0000256" key="2">
    <source>
        <dbReference type="ARBA" id="ARBA00012652"/>
    </source>
</evidence>
<dbReference type="InterPro" id="IPR016007">
    <property type="entry name" value="Alpha_rhamnosid"/>
</dbReference>
<gene>
    <name evidence="10" type="ORF">EUA93_04600</name>
</gene>
<evidence type="ECO:0000259" key="6">
    <source>
        <dbReference type="Pfam" id="PF05592"/>
    </source>
</evidence>
<evidence type="ECO:0000256" key="4">
    <source>
        <dbReference type="SAM" id="MobiDB-lite"/>
    </source>
</evidence>
<dbReference type="InterPro" id="IPR008902">
    <property type="entry name" value="Rhamnosid_concanavalin"/>
</dbReference>
<evidence type="ECO:0000259" key="7">
    <source>
        <dbReference type="Pfam" id="PF08531"/>
    </source>
</evidence>
<comment type="catalytic activity">
    <reaction evidence="1">
        <text>Hydrolysis of terminal non-reducing alpha-L-rhamnose residues in alpha-L-rhamnosides.</text>
        <dbReference type="EC" id="3.2.1.40"/>
    </reaction>
</comment>
<dbReference type="Gene3D" id="1.50.10.10">
    <property type="match status" value="1"/>
</dbReference>
<feature type="domain" description="Alpha-L-rhamnosidase C-terminal" evidence="9">
    <location>
        <begin position="1253"/>
        <end position="1325"/>
    </location>
</feature>
<dbReference type="PANTHER" id="PTHR33307:SF6">
    <property type="entry name" value="ALPHA-RHAMNOSIDASE (EUROFUNG)-RELATED"/>
    <property type="match status" value="1"/>
</dbReference>
<dbReference type="Gene3D" id="2.60.40.10">
    <property type="entry name" value="Immunoglobulins"/>
    <property type="match status" value="1"/>
</dbReference>
<dbReference type="Gene3D" id="2.60.120.260">
    <property type="entry name" value="Galactose-binding domain-like"/>
    <property type="match status" value="2"/>
</dbReference>
<evidence type="ECO:0000259" key="9">
    <source>
        <dbReference type="Pfam" id="PF17390"/>
    </source>
</evidence>
<dbReference type="InterPro" id="IPR012341">
    <property type="entry name" value="6hp_glycosidase-like_sf"/>
</dbReference>
<proteinExistence type="predicted"/>
<dbReference type="SUPFAM" id="SSF48208">
    <property type="entry name" value="Six-hairpin glycosidases"/>
    <property type="match status" value="1"/>
</dbReference>
<feature type="compositionally biased region" description="Low complexity" evidence="4">
    <location>
        <begin position="1378"/>
        <end position="1395"/>
    </location>
</feature>
<sequence>MVGRRGVVTALETRAPRSLGRASVPVLRGGHPSCDDPYPALERVNMKRKKSTSLVAALGLSLALGSTAAVVVPSFVAAQAATSAQVSISGLEVNHLVEPDGVFGIDDPKPVFCWGFDSNVVGSKQESYRIEVSTSRAFDKVVWDSGVVDSDETTDISYGSTGTAQKLRPETDYFWRVTAVDNRGVSTTSETGMFATGLMNSKIGAWDGAQWVGNDDVRLDAKSTMMFDVNARFTINAGDNASFIFGANDPRLTSDFRNVYGGPGGENFIRFELDLSGVTADPATNTGGVVNLYRKGYHKTDNVNGDPNVMPYKSVRLVDSTAAAVRTLFTPGNKNAEHALRIQGNASVMTYTIDGVALTGFTGSTMTIGAGRPAQNNNLNVTPNSTIDSAGVHTFRTGNNFNTFPNLDEVGFSVKNVGDDVTVTDYKIVDVAQSSKRTLFDSTTPTSYGIFSALPSSGITTTGNAIRVRPTAAAQLGPKYADPSHTGQTQVRSEFRLNTSKDIAKARLYVTAQGAYEMFINGDRVSEDYLNPGMSTFAKTLNYNAYDVTGMLDNGSNAMGAMLGAGFYTGHMTFTPGNKDMFGENEALLAKMVVTYADGTTQTVVTDPSTWKAYTDGPNRYADNFQGVVYDAGKEANLSGWTTTGYTNAKLAKWAPADVIPLKAGLNPEIIARQDRPVREVERLTAKRVLTTHSADSTTYTYDMGVNMVGVPSVTIPQGSLQAGDEVVFRFGETIYPGNSDSPNTMWPGGDPRNPTMVSYSSIYGPNGTYRPGVAGRILTDSYRAALALDRYKASAADANRDVVITPNFTFRGYQYIEITVPRRTTALPLENVEGIVLSSIDAPEGTYEATTSDDNYTGRLANQFFKNAQRSQLGNFFSLPTDCPQRNERMGWTGDLQAYARSATYNSSDTQAFLRQWLIALRDAQGVNGGIGDTVPIISLTGDRGTNYPQSPTWEGAVAQAPWQLYTQYGDTQVIRENFPTIKKWLDSYLANGGALSPDYPGLTSRTSGNADHISMDANTQAHMVGQSMYLYYLDISSKMADIIGDSAYAETLRQRYTQGVDSFNRLYVDPQTGFTLNATPGANLVAGRTLQDSQASYATPLALDLFSDTMKVQVGPNAGLTYKEFATKRLGELIADPAKSNNGNGPLAGTGNFSGGQASNKPYTITTGFNGTPNILPALTKNGDSETAYKLFSNDEFASWLYPVTLGATSMWELWNSYERGLGQGGDSTMNSQNHFALGASQAWMYEYQLGITSDGAKGYREFVLQPTPGGEFTSLKGSVDSTYGEIDSAWTASGGKLTSYATTVPSNTTATLYLPVEGEVTAADISGATFEGMDKRNNINVAKFTLDAGGYEFSVDGSTVKVALVDGWVVDEDTTPTGEPTPTTTPTATPTPTTNPTPTTTPTPVVEPKVTVKSKVGAGKKLKVRIRDLSVNKVSITLAGKKLGTVKVKDGKVSVTVTVPKNLSGKKVLRVLDRKGEVLLQTTVRVVRKAA</sequence>
<dbReference type="OrthoDB" id="9761045at2"/>
<accession>A0A4Q2S0B5</accession>
<dbReference type="Pfam" id="PF08531">
    <property type="entry name" value="Bac_rhamnosid_N"/>
    <property type="match status" value="1"/>
</dbReference>
<dbReference type="GO" id="GO:0005975">
    <property type="term" value="P:carbohydrate metabolic process"/>
    <property type="evidence" value="ECO:0007669"/>
    <property type="project" value="InterPro"/>
</dbReference>
<dbReference type="Pfam" id="PF25788">
    <property type="entry name" value="Ig_Rha78A_N"/>
    <property type="match status" value="1"/>
</dbReference>
<feature type="domain" description="Bacterial alpha-L-rhamnosidase N-terminal" evidence="7">
    <location>
        <begin position="501"/>
        <end position="681"/>
    </location>
</feature>
<dbReference type="InterPro" id="IPR008928">
    <property type="entry name" value="6-hairpin_glycosidase_sf"/>
</dbReference>
<feature type="transmembrane region" description="Helical" evidence="5">
    <location>
        <begin position="53"/>
        <end position="76"/>
    </location>
</feature>
<feature type="domain" description="Alpha-L-rhamnosidase concanavalin-like" evidence="6">
    <location>
        <begin position="696"/>
        <end position="837"/>
    </location>
</feature>
<dbReference type="EC" id="3.2.1.40" evidence="2"/>
<dbReference type="EMBL" id="SDWT01000001">
    <property type="protein sequence ID" value="RYB93699.1"/>
    <property type="molecule type" value="Genomic_DNA"/>
</dbReference>
<keyword evidence="3" id="KW-0378">Hydrolase</keyword>
<keyword evidence="5" id="KW-0812">Transmembrane</keyword>
<keyword evidence="5" id="KW-1133">Transmembrane helix</keyword>
<dbReference type="PANTHER" id="PTHR33307">
    <property type="entry name" value="ALPHA-RHAMNOSIDASE (EUROFUNG)"/>
    <property type="match status" value="1"/>
</dbReference>
<dbReference type="GO" id="GO:0030596">
    <property type="term" value="F:alpha-L-rhamnosidase activity"/>
    <property type="evidence" value="ECO:0007669"/>
    <property type="project" value="UniProtKB-EC"/>
</dbReference>
<dbReference type="Proteomes" id="UP000294071">
    <property type="component" value="Unassembled WGS sequence"/>
</dbReference>
<evidence type="ECO:0000256" key="1">
    <source>
        <dbReference type="ARBA" id="ARBA00001445"/>
    </source>
</evidence>
<feature type="domain" description="Alpha-L-rhamnosidase six-hairpin glycosidase" evidence="8">
    <location>
        <begin position="861"/>
        <end position="1114"/>
    </location>
</feature>
<feature type="region of interest" description="Disordered" evidence="4">
    <location>
        <begin position="1374"/>
        <end position="1407"/>
    </location>
</feature>
<dbReference type="Gene3D" id="2.60.420.10">
    <property type="entry name" value="Maltose phosphorylase, domain 3"/>
    <property type="match status" value="1"/>
</dbReference>